<evidence type="ECO:0000313" key="3">
    <source>
        <dbReference type="EMBL" id="OAJ45088.1"/>
    </source>
</evidence>
<dbReference type="STRING" id="403673.A0A177WYV4"/>
<feature type="region of interest" description="Disordered" evidence="1">
    <location>
        <begin position="131"/>
        <end position="164"/>
    </location>
</feature>
<dbReference type="VEuPathDB" id="FungiDB:BDEG_28253"/>
<reference evidence="3 4" key="1">
    <citation type="submission" date="2006-10" db="EMBL/GenBank/DDBJ databases">
        <title>The Genome Sequence of Batrachochytrium dendrobatidis JEL423.</title>
        <authorList>
            <consortium name="The Broad Institute Genome Sequencing Platform"/>
            <person name="Birren B."/>
            <person name="Lander E."/>
            <person name="Galagan J."/>
            <person name="Cuomo C."/>
            <person name="Devon K."/>
            <person name="Jaffe D."/>
            <person name="Butler J."/>
            <person name="Alvarez P."/>
            <person name="Gnerre S."/>
            <person name="Grabherr M."/>
            <person name="Kleber M."/>
            <person name="Mauceli E."/>
            <person name="Brockman W."/>
            <person name="Young S."/>
            <person name="LaButti K."/>
            <person name="Sykes S."/>
            <person name="DeCaprio D."/>
            <person name="Crawford M."/>
            <person name="Koehrsen M."/>
            <person name="Engels R."/>
            <person name="Montgomery P."/>
            <person name="Pearson M."/>
            <person name="Howarth C."/>
            <person name="Larson L."/>
            <person name="White J."/>
            <person name="O'Leary S."/>
            <person name="Kodira C."/>
            <person name="Zeng Q."/>
            <person name="Yandava C."/>
            <person name="Alvarado L."/>
            <person name="Longcore J."/>
            <person name="James T."/>
        </authorList>
    </citation>
    <scope>NUCLEOTIDE SEQUENCE [LARGE SCALE GENOMIC DNA]</scope>
    <source>
        <strain evidence="3 4">JEL423</strain>
    </source>
</reference>
<dbReference type="Gene3D" id="2.130.10.10">
    <property type="entry name" value="YVTN repeat-like/Quinoprotein amine dehydrogenase"/>
    <property type="match status" value="1"/>
</dbReference>
<dbReference type="eggNOG" id="KOG0565">
    <property type="taxonomic scope" value="Eukaryota"/>
</dbReference>
<evidence type="ECO:0000256" key="1">
    <source>
        <dbReference type="SAM" id="MobiDB-lite"/>
    </source>
</evidence>
<dbReference type="InterPro" id="IPR046985">
    <property type="entry name" value="IP5"/>
</dbReference>
<dbReference type="InterPro" id="IPR036691">
    <property type="entry name" value="Endo/exonu/phosph_ase_sf"/>
</dbReference>
<dbReference type="GO" id="GO:0004439">
    <property type="term" value="F:phosphatidylinositol-4,5-bisphosphate 5-phosphatase activity"/>
    <property type="evidence" value="ECO:0007669"/>
    <property type="project" value="TreeGrafter"/>
</dbReference>
<protein>
    <recommendedName>
        <fullName evidence="2">Inositol polyphosphate-related phosphatase domain-containing protein</fullName>
    </recommendedName>
</protein>
<dbReference type="PANTHER" id="PTHR11200">
    <property type="entry name" value="INOSITOL 5-PHOSPHATASE"/>
    <property type="match status" value="1"/>
</dbReference>
<dbReference type="SUPFAM" id="SSF50978">
    <property type="entry name" value="WD40 repeat-like"/>
    <property type="match status" value="1"/>
</dbReference>
<feature type="region of interest" description="Disordered" evidence="1">
    <location>
        <begin position="72"/>
        <end position="108"/>
    </location>
</feature>
<evidence type="ECO:0000313" key="4">
    <source>
        <dbReference type="Proteomes" id="UP000077115"/>
    </source>
</evidence>
<dbReference type="PANTHER" id="PTHR11200:SF240">
    <property type="entry name" value="INOSITOL POLYPHOSPHATE 5-PHOSPHATASE C9G1.10C-RELATED"/>
    <property type="match status" value="1"/>
</dbReference>
<dbReference type="InterPro" id="IPR015943">
    <property type="entry name" value="WD40/YVTN_repeat-like_dom_sf"/>
</dbReference>
<dbReference type="OrthoDB" id="2248459at2759"/>
<dbReference type="Proteomes" id="UP000077115">
    <property type="component" value="Unassembled WGS sequence"/>
</dbReference>
<dbReference type="SMART" id="SM00320">
    <property type="entry name" value="WD40"/>
    <property type="match status" value="3"/>
</dbReference>
<reference evidence="3 4" key="2">
    <citation type="submission" date="2016-05" db="EMBL/GenBank/DDBJ databases">
        <title>Lineage-specific infection strategies underlie the spectrum of fungal disease in amphibians.</title>
        <authorList>
            <person name="Cuomo C.A."/>
            <person name="Farrer R.A."/>
            <person name="James T."/>
            <person name="Longcore J."/>
            <person name="Birren B."/>
        </authorList>
    </citation>
    <scope>NUCLEOTIDE SEQUENCE [LARGE SCALE GENOMIC DNA]</scope>
    <source>
        <strain evidence="3 4">JEL423</strain>
    </source>
</reference>
<feature type="compositionally biased region" description="Low complexity" evidence="1">
    <location>
        <begin position="244"/>
        <end position="253"/>
    </location>
</feature>
<dbReference type="SUPFAM" id="SSF56219">
    <property type="entry name" value="DNase I-like"/>
    <property type="match status" value="1"/>
</dbReference>
<proteinExistence type="predicted"/>
<dbReference type="SMART" id="SM00128">
    <property type="entry name" value="IPPc"/>
    <property type="match status" value="1"/>
</dbReference>
<dbReference type="InterPro" id="IPR036322">
    <property type="entry name" value="WD40_repeat_dom_sf"/>
</dbReference>
<evidence type="ECO:0000259" key="2">
    <source>
        <dbReference type="SMART" id="SM00128"/>
    </source>
</evidence>
<dbReference type="Gene3D" id="3.60.10.10">
    <property type="entry name" value="Endonuclease/exonuclease/phosphatase"/>
    <property type="match status" value="1"/>
</dbReference>
<gene>
    <name evidence="3" type="ORF">BDEG_28253</name>
</gene>
<dbReference type="InterPro" id="IPR001680">
    <property type="entry name" value="WD40_rpt"/>
</dbReference>
<organism evidence="3 4">
    <name type="scientific">Batrachochytrium dendrobatidis (strain JEL423)</name>
    <dbReference type="NCBI Taxonomy" id="403673"/>
    <lineage>
        <taxon>Eukaryota</taxon>
        <taxon>Fungi</taxon>
        <taxon>Fungi incertae sedis</taxon>
        <taxon>Chytridiomycota</taxon>
        <taxon>Chytridiomycota incertae sedis</taxon>
        <taxon>Chytridiomycetes</taxon>
        <taxon>Rhizophydiales</taxon>
        <taxon>Rhizophydiales incertae sedis</taxon>
        <taxon>Batrachochytrium</taxon>
    </lineage>
</organism>
<feature type="domain" description="Inositol polyphosphate-related phosphatase" evidence="2">
    <location>
        <begin position="778"/>
        <end position="1111"/>
    </location>
</feature>
<accession>A0A177WYV4</accession>
<sequence length="1167" mass="128389">MEKNPFEEHIDEIILETENTDAALDGITGLTEQAFSASNDELRNSNSSVRNLAKAFETLVVPDDPNVRRRQISNESASSATINTSVSPKVRSTMVSSQFSSPVGPDSKMSLCARSVSPVATSSNTTKALYQQNPNLNPFADGVLSDDNSSHERSGDDSSNYSDSSDIIQISQQPLTTSPQTKPFTLSNSRLTDQEHTSLPFLFGSNNATNNSSSPLNHSVPVAVLSPPIFSRPIGSPDRPAPPSRSSRAVSNRSPIISSASVAQGISDITSATASYQSQDSLSGLISSATVSERRSINRGQSEQISLGFSKPPLPPRPINSQAISPDRGLGLVGTQQSMQQLQGAPQLFSPSQMGIPPPLPTRPSARRANMSLESSMSTPCFSEIIGPPTTNFATLNRYASLMTKEFIYDPITRIVNRSLPIAPRFPSDGVHHKGPVNTFTFSGLHAATGYVSCRLWDIPTATNSHFYTPATDQKPHFFAVCFIPSRQISLDNTVIWASIERGELIEMDVATGKLLDRRIIHNATVTHIIRHRFTVYTLDDNGGFKIWTAGNDGRVDLASRPRGLRVSAKQTSMLVDTVDGIDRLWTVSGKQIEVFNLEVDALALVERKISLSTSVGPISAITSLPAKRMVFTGHEDGKITVFDSLLLVKLWTVQVALYRISSLVGVGKSFIWAGFGTGKIAVYDVAFQSSEQGTAGVNATAAQPSGQSWAIVKEFAAYSNAGVTHLAVDDSSLAFDGQLLVGSVSESGHMRFWDGMLDQYRQEMAMRSLEAKYCDYNPVNIVILTWNIDARKPNDMDLSGDVEDNRFLRNLFSVNADANMFIFGFQELVDLESKSETAKQLFKGAGSSQTAMDQRQKLWQDRLSTGLAEAFPDEPYTMVECRQLVGLFQCVFVQTSLAIMLSDVSVSMVKTGLGGFHGNKGSIATRFLWQDTSFCFINCHLAAHQGQTSARNNDIAHIFKETSFPKRAGDGIWMRGGDGSMIVDHEAIFWSGDFNYRIDLSRTTVFEKIGKQDWQALWEHDQLKRQKAENASFGLRDFDESALSFAPTFKYKRGTQQYDSSEKMRIPAYCDRILTRGTHISHTFYSRGECKISDHRPIIGGFRTMVKLINTKRRSQHLANVRAELDAQLLIDVQMAKTEWVMAVKGVGSEDARVLLDHCNWNLQLV</sequence>
<dbReference type="Pfam" id="PF22669">
    <property type="entry name" value="Exo_endo_phos2"/>
    <property type="match status" value="1"/>
</dbReference>
<feature type="region of interest" description="Disordered" evidence="1">
    <location>
        <begin position="231"/>
        <end position="253"/>
    </location>
</feature>
<name>A0A177WYV4_BATDL</name>
<dbReference type="AlphaFoldDB" id="A0A177WYV4"/>
<dbReference type="InterPro" id="IPR000300">
    <property type="entry name" value="IPPc"/>
</dbReference>
<dbReference type="GO" id="GO:0046856">
    <property type="term" value="P:phosphatidylinositol dephosphorylation"/>
    <property type="evidence" value="ECO:0007669"/>
    <property type="project" value="InterPro"/>
</dbReference>
<feature type="compositionally biased region" description="Polar residues" evidence="1">
    <location>
        <begin position="73"/>
        <end position="87"/>
    </location>
</feature>
<dbReference type="EMBL" id="DS022314">
    <property type="protein sequence ID" value="OAJ45088.1"/>
    <property type="molecule type" value="Genomic_DNA"/>
</dbReference>